<dbReference type="InterPro" id="IPR000504">
    <property type="entry name" value="RRM_dom"/>
</dbReference>
<feature type="compositionally biased region" description="Basic and acidic residues" evidence="2">
    <location>
        <begin position="141"/>
        <end position="179"/>
    </location>
</feature>
<accession>A0A1W0X912</accession>
<dbReference type="Pfam" id="PF00076">
    <property type="entry name" value="RRM_1"/>
    <property type="match status" value="1"/>
</dbReference>
<evidence type="ECO:0000256" key="2">
    <source>
        <dbReference type="SAM" id="MobiDB-lite"/>
    </source>
</evidence>
<dbReference type="EMBL" id="MTYJ01000010">
    <property type="protein sequence ID" value="OQV23802.1"/>
    <property type="molecule type" value="Genomic_DNA"/>
</dbReference>
<comment type="caution">
    <text evidence="4">The sequence shown here is derived from an EMBL/GenBank/DDBJ whole genome shotgun (WGS) entry which is preliminary data.</text>
</comment>
<feature type="compositionally biased region" description="Basic and acidic residues" evidence="2">
    <location>
        <begin position="121"/>
        <end position="134"/>
    </location>
</feature>
<dbReference type="InterPro" id="IPR012677">
    <property type="entry name" value="Nucleotide-bd_a/b_plait_sf"/>
</dbReference>
<dbReference type="PANTHER" id="PTHR23147">
    <property type="entry name" value="SERINE/ARGININE RICH SPLICING FACTOR"/>
    <property type="match status" value="1"/>
</dbReference>
<evidence type="ECO:0000256" key="1">
    <source>
        <dbReference type="PROSITE-ProRule" id="PRU00176"/>
    </source>
</evidence>
<dbReference type="Proteomes" id="UP000192578">
    <property type="component" value="Unassembled WGS sequence"/>
</dbReference>
<reference evidence="5" key="1">
    <citation type="submission" date="2017-01" db="EMBL/GenBank/DDBJ databases">
        <title>Comparative genomics of anhydrobiosis in the tardigrade Hypsibius dujardini.</title>
        <authorList>
            <person name="Yoshida Y."/>
            <person name="Koutsovoulos G."/>
            <person name="Laetsch D."/>
            <person name="Stevens L."/>
            <person name="Kumar S."/>
            <person name="Horikawa D."/>
            <person name="Ishino K."/>
            <person name="Komine S."/>
            <person name="Tomita M."/>
            <person name="Blaxter M."/>
            <person name="Arakawa K."/>
        </authorList>
    </citation>
    <scope>NUCLEOTIDE SEQUENCE [LARGE SCALE GENOMIC DNA]</scope>
    <source>
        <strain evidence="5">Z151</strain>
    </source>
</reference>
<feature type="region of interest" description="Disordered" evidence="2">
    <location>
        <begin position="82"/>
        <end position="266"/>
    </location>
</feature>
<dbReference type="GO" id="GO:0003723">
    <property type="term" value="F:RNA binding"/>
    <property type="evidence" value="ECO:0007669"/>
    <property type="project" value="UniProtKB-UniRule"/>
</dbReference>
<name>A0A1W0X912_HYPEX</name>
<proteinExistence type="predicted"/>
<gene>
    <name evidence="4" type="ORF">BV898_02526</name>
</gene>
<dbReference type="InterPro" id="IPR035979">
    <property type="entry name" value="RBD_domain_sf"/>
</dbReference>
<feature type="compositionally biased region" description="Basic and acidic residues" evidence="2">
    <location>
        <begin position="101"/>
        <end position="113"/>
    </location>
</feature>
<protein>
    <recommendedName>
        <fullName evidence="3">RRM domain-containing protein</fullName>
    </recommendedName>
</protein>
<feature type="domain" description="RRM" evidence="3">
    <location>
        <begin position="7"/>
        <end position="82"/>
    </location>
</feature>
<evidence type="ECO:0000259" key="3">
    <source>
        <dbReference type="PROSITE" id="PS50102"/>
    </source>
</evidence>
<dbReference type="InterPro" id="IPR050907">
    <property type="entry name" value="SRSF"/>
</dbReference>
<dbReference type="AlphaFoldDB" id="A0A1W0X912"/>
<sequence length="266" mass="29795">MSSSKGYGLFIGRIPKNIRVRELEDIFSRYGPLTRCDVKYSGTGSAFAFVDYEDRRDAEDAVRKENGRELNNYNIVVEWAKKPNKPGYNDRDRGSGGGRSYGERDYRGNDRVGRGGYDSRGGSDRRRNEDDRSDRRRRRTRSPDDSPDKSTKRSRRSESPTRNGKEGDQTVKEKERTEAEGASPITRKEDRNKKKVDSPVNGNGTAIDHHSRSGSPNAETSPHPDVEEEAEHSAHEEEEEDEKNGAAAESSHSRSRSASGTPSTSP</sequence>
<dbReference type="PROSITE" id="PS50102">
    <property type="entry name" value="RRM"/>
    <property type="match status" value="1"/>
</dbReference>
<evidence type="ECO:0000313" key="5">
    <source>
        <dbReference type="Proteomes" id="UP000192578"/>
    </source>
</evidence>
<dbReference type="SUPFAM" id="SSF54928">
    <property type="entry name" value="RNA-binding domain, RBD"/>
    <property type="match status" value="1"/>
</dbReference>
<feature type="compositionally biased region" description="Acidic residues" evidence="2">
    <location>
        <begin position="226"/>
        <end position="242"/>
    </location>
</feature>
<dbReference type="Gene3D" id="3.30.70.330">
    <property type="match status" value="1"/>
</dbReference>
<organism evidence="4 5">
    <name type="scientific">Hypsibius exemplaris</name>
    <name type="common">Freshwater tardigrade</name>
    <dbReference type="NCBI Taxonomy" id="2072580"/>
    <lineage>
        <taxon>Eukaryota</taxon>
        <taxon>Metazoa</taxon>
        <taxon>Ecdysozoa</taxon>
        <taxon>Tardigrada</taxon>
        <taxon>Eutardigrada</taxon>
        <taxon>Parachela</taxon>
        <taxon>Hypsibioidea</taxon>
        <taxon>Hypsibiidae</taxon>
        <taxon>Hypsibius</taxon>
    </lineage>
</organism>
<feature type="compositionally biased region" description="Low complexity" evidence="2">
    <location>
        <begin position="245"/>
        <end position="266"/>
    </location>
</feature>
<evidence type="ECO:0000313" key="4">
    <source>
        <dbReference type="EMBL" id="OQV23802.1"/>
    </source>
</evidence>
<keyword evidence="5" id="KW-1185">Reference proteome</keyword>
<dbReference type="SMART" id="SM00360">
    <property type="entry name" value="RRM"/>
    <property type="match status" value="1"/>
</dbReference>
<feature type="compositionally biased region" description="Basic and acidic residues" evidence="2">
    <location>
        <begin position="186"/>
        <end position="197"/>
    </location>
</feature>
<dbReference type="OrthoDB" id="1099063at2759"/>
<keyword evidence="1" id="KW-0694">RNA-binding</keyword>